<protein>
    <submittedName>
        <fullName evidence="2">Uncharacterized protein</fullName>
    </submittedName>
</protein>
<dbReference type="RefSeq" id="XP_041223685.1">
    <property type="nucleotide sequence ID" value="XM_041377184.1"/>
</dbReference>
<organism evidence="2 3">
    <name type="scientific">Suillus fuscotomentosus</name>
    <dbReference type="NCBI Taxonomy" id="1912939"/>
    <lineage>
        <taxon>Eukaryota</taxon>
        <taxon>Fungi</taxon>
        <taxon>Dikarya</taxon>
        <taxon>Basidiomycota</taxon>
        <taxon>Agaricomycotina</taxon>
        <taxon>Agaricomycetes</taxon>
        <taxon>Agaricomycetidae</taxon>
        <taxon>Boletales</taxon>
        <taxon>Suillineae</taxon>
        <taxon>Suillaceae</taxon>
        <taxon>Suillus</taxon>
    </lineage>
</organism>
<keyword evidence="3" id="KW-1185">Reference proteome</keyword>
<dbReference type="Proteomes" id="UP001195769">
    <property type="component" value="Unassembled WGS sequence"/>
</dbReference>
<proteinExistence type="predicted"/>
<comment type="caution">
    <text evidence="2">The sequence shown here is derived from an EMBL/GenBank/DDBJ whole genome shotgun (WGS) entry which is preliminary data.</text>
</comment>
<sequence>MYDIKCERDRAELRIEMMQMSGSTRRQHVQMPKRKNLHQEWYPEGGGSTRWLTDEGESTTSEGRKPPCLQKIGPSGRLKYSDRPYFEDITDEPIKPIQKEGSGTNVQCKDLNVLRPFLLTSKVICDNTYSNKSWPRSIVAQGMFQLQEINQQLKARFPSA</sequence>
<feature type="region of interest" description="Disordered" evidence="1">
    <location>
        <begin position="21"/>
        <end position="75"/>
    </location>
</feature>
<feature type="compositionally biased region" description="Basic residues" evidence="1">
    <location>
        <begin position="25"/>
        <end position="36"/>
    </location>
</feature>
<evidence type="ECO:0000256" key="1">
    <source>
        <dbReference type="SAM" id="MobiDB-lite"/>
    </source>
</evidence>
<dbReference type="EMBL" id="JABBWK010000041">
    <property type="protein sequence ID" value="KAG1898109.1"/>
    <property type="molecule type" value="Genomic_DNA"/>
</dbReference>
<evidence type="ECO:0000313" key="2">
    <source>
        <dbReference type="EMBL" id="KAG1898109.1"/>
    </source>
</evidence>
<gene>
    <name evidence="2" type="ORF">F5891DRAFT_982028</name>
</gene>
<evidence type="ECO:0000313" key="3">
    <source>
        <dbReference type="Proteomes" id="UP001195769"/>
    </source>
</evidence>
<accession>A0AAD4HJU2</accession>
<dbReference type="AlphaFoldDB" id="A0AAD4HJU2"/>
<name>A0AAD4HJU2_9AGAM</name>
<dbReference type="GeneID" id="64671482"/>
<reference evidence="2" key="1">
    <citation type="journal article" date="2020" name="New Phytol.">
        <title>Comparative genomics reveals dynamic genome evolution in host specialist ectomycorrhizal fungi.</title>
        <authorList>
            <person name="Lofgren L.A."/>
            <person name="Nguyen N.H."/>
            <person name="Vilgalys R."/>
            <person name="Ruytinx J."/>
            <person name="Liao H.L."/>
            <person name="Branco S."/>
            <person name="Kuo A."/>
            <person name="LaButti K."/>
            <person name="Lipzen A."/>
            <person name="Andreopoulos W."/>
            <person name="Pangilinan J."/>
            <person name="Riley R."/>
            <person name="Hundley H."/>
            <person name="Na H."/>
            <person name="Barry K."/>
            <person name="Grigoriev I.V."/>
            <person name="Stajich J.E."/>
            <person name="Kennedy P.G."/>
        </authorList>
    </citation>
    <scope>NUCLEOTIDE SEQUENCE</scope>
    <source>
        <strain evidence="2">FC203</strain>
    </source>
</reference>